<comment type="caution">
    <text evidence="1">The sequence shown here is derived from an EMBL/GenBank/DDBJ whole genome shotgun (WGS) entry which is preliminary data.</text>
</comment>
<sequence>MVSAKQLEGGYSFVKASSGNEQLKFHIVPTKGTKVVLYQLTASLARGLAACDGLSINEEAKQSLLGALLLAQWEDCSSKGRFDYDVTSCETKVICGGKKFFAQLNEKWNSNSPTPIENQVIQPLGPSTRKNVKIHREDILLCIARGDNESSVLISSALAPQDGTLVVINPNPIEYGHVYLVPYDFCHQVKMLDKRSLEYITQIAVEVADCSFRVFYEYAPLANPVAACFQANFFENALPVELLELAPVYGNVLDKGVHICEVTGYPLKTLVFTSNENLKLLITVVMEICSVLEERNAVFSLLITDCGRKIFLFPQAQSSSAVHLSAWECAGYFIFKKALEFDNTSEDEISKILASVSLDDGAFLALKQLCGSIANKLVF</sequence>
<keyword evidence="1" id="KW-0808">Transferase</keyword>
<keyword evidence="2" id="KW-1185">Reference proteome</keyword>
<accession>A0ACB7U232</accession>
<proteinExistence type="predicted"/>
<gene>
    <name evidence="1" type="ORF">IHE45_19G139300</name>
</gene>
<organism evidence="1 2">
    <name type="scientific">Dioscorea alata</name>
    <name type="common">Purple yam</name>
    <dbReference type="NCBI Taxonomy" id="55571"/>
    <lineage>
        <taxon>Eukaryota</taxon>
        <taxon>Viridiplantae</taxon>
        <taxon>Streptophyta</taxon>
        <taxon>Embryophyta</taxon>
        <taxon>Tracheophyta</taxon>
        <taxon>Spermatophyta</taxon>
        <taxon>Magnoliopsida</taxon>
        <taxon>Liliopsida</taxon>
        <taxon>Dioscoreales</taxon>
        <taxon>Dioscoreaceae</taxon>
        <taxon>Dioscorea</taxon>
    </lineage>
</organism>
<evidence type="ECO:0000313" key="2">
    <source>
        <dbReference type="Proteomes" id="UP000827976"/>
    </source>
</evidence>
<name>A0ACB7U232_DIOAL</name>
<dbReference type="Proteomes" id="UP000827976">
    <property type="component" value="Chromosome 19"/>
</dbReference>
<dbReference type="EC" id="2.7.7.69" evidence="1"/>
<protein>
    <submittedName>
        <fullName evidence="1">GDP-L-galactose/GDP-D-glucose phosphorylase protein</fullName>
        <ecNumber evidence="1">2.7.7.69</ecNumber>
    </submittedName>
</protein>
<keyword evidence="1" id="KW-0548">Nucleotidyltransferase</keyword>
<reference evidence="2" key="1">
    <citation type="journal article" date="2022" name="Nat. Commun.">
        <title>Chromosome evolution and the genetic basis of agronomically important traits in greater yam.</title>
        <authorList>
            <person name="Bredeson J.V."/>
            <person name="Lyons J.B."/>
            <person name="Oniyinde I.O."/>
            <person name="Okereke N.R."/>
            <person name="Kolade O."/>
            <person name="Nnabue I."/>
            <person name="Nwadili C.O."/>
            <person name="Hribova E."/>
            <person name="Parker M."/>
            <person name="Nwogha J."/>
            <person name="Shu S."/>
            <person name="Carlson J."/>
            <person name="Kariba R."/>
            <person name="Muthemba S."/>
            <person name="Knop K."/>
            <person name="Barton G.J."/>
            <person name="Sherwood A.V."/>
            <person name="Lopez-Montes A."/>
            <person name="Asiedu R."/>
            <person name="Jamnadass R."/>
            <person name="Muchugi A."/>
            <person name="Goodstein D."/>
            <person name="Egesi C.N."/>
            <person name="Featherston J."/>
            <person name="Asfaw A."/>
            <person name="Simpson G.G."/>
            <person name="Dolezel J."/>
            <person name="Hendre P.S."/>
            <person name="Van Deynze A."/>
            <person name="Kumar P.L."/>
            <person name="Obidiegwu J.E."/>
            <person name="Bhattacharjee R."/>
            <person name="Rokhsar D.S."/>
        </authorList>
    </citation>
    <scope>NUCLEOTIDE SEQUENCE [LARGE SCALE GENOMIC DNA]</scope>
    <source>
        <strain evidence="2">cv. TDa95/00328</strain>
    </source>
</reference>
<evidence type="ECO:0000313" key="1">
    <source>
        <dbReference type="EMBL" id="KAH7654369.1"/>
    </source>
</evidence>
<dbReference type="EMBL" id="CM037029">
    <property type="protein sequence ID" value="KAH7654369.1"/>
    <property type="molecule type" value="Genomic_DNA"/>
</dbReference>